<name>A0ABW4ZVU2_9BACL</name>
<proteinExistence type="predicted"/>
<feature type="transmembrane region" description="Helical" evidence="1">
    <location>
        <begin position="488"/>
        <end position="509"/>
    </location>
</feature>
<dbReference type="SUPFAM" id="SSF53187">
    <property type="entry name" value="Zn-dependent exopeptidases"/>
    <property type="match status" value="1"/>
</dbReference>
<feature type="domain" description="Peptidase M28" evidence="2">
    <location>
        <begin position="107"/>
        <end position="295"/>
    </location>
</feature>
<evidence type="ECO:0000313" key="3">
    <source>
        <dbReference type="EMBL" id="MFD2169863.1"/>
    </source>
</evidence>
<sequence length="765" mass="83280">MSVNNRFVRSLVVLLILSLAVYLGLSQVAAPEVNPKSAPDVEFSAERALEHVEKIAQKPHPTGSPEAYAVRDYLLDQLKALGLSPEVQEGAGARLSHDMVFAGSVQNVIARLKGTGEGKAIMIAAHYDSVPTAPGASDDGAAVGAMLETLRALQAGPQLKHDVIFLFTDGEELGLVGADLFTAKHPWMKDIGLVLNFEARGYTGPSFMFETSDQNGWLMKEFAEAAEHPVANSMLYDMYKLMPNDTDLTAFKQAGLSGLNFAYAIGLNAYHNTIDSVEQLDRKSLQHHGSYMLSLTKHLGNLDSLEDTKETNRVYFNVLKHTLVGYSQTWVLPLAIAVTLLFLYVLIAGIRRDSLQVGGLLKGFFAFLLAIVVTGAVTMGAWMLLSTLQSDLVFNLTNDPDFSDVYAWGFALLAIAVFALLYAWFRRFTSVGNLTGGAIIWVWLLMIATVFLLPGGSYLFTWPLFFSLIGWHLLIREREGKIASLPQAIILTLLAVPAVVLFSPIVYLVQVLVSLQLAGVIFALQAIMMGLLLPQILSLMDVRPLRFPIAAVAGSLAVFLISAFALGVTEKNPTLVSLLYGKNDDTNKAVFATASTLDDPWLEQFLSAEPEKGPLNEILYPLYGRDYRYAEAPGIEEKGPKLETISDEKSGDVRTITVKLTSQRQAGSITVTTETDGKLLGGKVFDRAFDTSTIKNPGGPFVVDYGSAPETGLLLTLKVQAASKVTLSVIDTKYGYPSVQGKSYTDSPKSIMAVKRVVVSKKFEL</sequence>
<dbReference type="PANTHER" id="PTHR12147">
    <property type="entry name" value="METALLOPEPTIDASE M28 FAMILY MEMBER"/>
    <property type="match status" value="1"/>
</dbReference>
<feature type="transmembrane region" description="Helical" evidence="1">
    <location>
        <begin position="459"/>
        <end position="476"/>
    </location>
</feature>
<keyword evidence="1" id="KW-1133">Transmembrane helix</keyword>
<dbReference type="RefSeq" id="WP_386045338.1">
    <property type="nucleotide sequence ID" value="NZ_JBHUIO010000005.1"/>
</dbReference>
<dbReference type="PANTHER" id="PTHR12147:SF26">
    <property type="entry name" value="PEPTIDASE M28 DOMAIN-CONTAINING PROTEIN"/>
    <property type="match status" value="1"/>
</dbReference>
<dbReference type="Pfam" id="PF04389">
    <property type="entry name" value="Peptidase_M28"/>
    <property type="match status" value="1"/>
</dbReference>
<dbReference type="EMBL" id="JBHUIO010000005">
    <property type="protein sequence ID" value="MFD2169863.1"/>
    <property type="molecule type" value="Genomic_DNA"/>
</dbReference>
<feature type="transmembrane region" description="Helical" evidence="1">
    <location>
        <begin position="405"/>
        <end position="425"/>
    </location>
</feature>
<organism evidence="3 4">
    <name type="scientific">Tumebacillus lipolyticus</name>
    <dbReference type="NCBI Taxonomy" id="1280370"/>
    <lineage>
        <taxon>Bacteria</taxon>
        <taxon>Bacillati</taxon>
        <taxon>Bacillota</taxon>
        <taxon>Bacilli</taxon>
        <taxon>Bacillales</taxon>
        <taxon>Alicyclobacillaceae</taxon>
        <taxon>Tumebacillus</taxon>
    </lineage>
</organism>
<feature type="transmembrane region" description="Helical" evidence="1">
    <location>
        <begin position="545"/>
        <end position="568"/>
    </location>
</feature>
<keyword evidence="4" id="KW-1185">Reference proteome</keyword>
<keyword evidence="1" id="KW-0812">Transmembrane</keyword>
<reference evidence="4" key="1">
    <citation type="journal article" date="2019" name="Int. J. Syst. Evol. Microbiol.">
        <title>The Global Catalogue of Microorganisms (GCM) 10K type strain sequencing project: providing services to taxonomists for standard genome sequencing and annotation.</title>
        <authorList>
            <consortium name="The Broad Institute Genomics Platform"/>
            <consortium name="The Broad Institute Genome Sequencing Center for Infectious Disease"/>
            <person name="Wu L."/>
            <person name="Ma J."/>
        </authorList>
    </citation>
    <scope>NUCLEOTIDE SEQUENCE [LARGE SCALE GENOMIC DNA]</scope>
    <source>
        <strain evidence="4">CGMCC 1.13574</strain>
    </source>
</reference>
<feature type="transmembrane region" description="Helical" evidence="1">
    <location>
        <begin position="330"/>
        <end position="351"/>
    </location>
</feature>
<accession>A0ABW4ZVU2</accession>
<dbReference type="Gene3D" id="3.40.630.10">
    <property type="entry name" value="Zn peptidases"/>
    <property type="match status" value="1"/>
</dbReference>
<comment type="caution">
    <text evidence="3">The sequence shown here is derived from an EMBL/GenBank/DDBJ whole genome shotgun (WGS) entry which is preliminary data.</text>
</comment>
<evidence type="ECO:0000259" key="2">
    <source>
        <dbReference type="Pfam" id="PF04389"/>
    </source>
</evidence>
<feature type="transmembrane region" description="Helical" evidence="1">
    <location>
        <begin position="432"/>
        <end position="453"/>
    </location>
</feature>
<evidence type="ECO:0000313" key="4">
    <source>
        <dbReference type="Proteomes" id="UP001597343"/>
    </source>
</evidence>
<feature type="transmembrane region" description="Helical" evidence="1">
    <location>
        <begin position="515"/>
        <end position="533"/>
    </location>
</feature>
<dbReference type="InterPro" id="IPR045175">
    <property type="entry name" value="M28_fam"/>
</dbReference>
<dbReference type="Proteomes" id="UP001597343">
    <property type="component" value="Unassembled WGS sequence"/>
</dbReference>
<protein>
    <submittedName>
        <fullName evidence="3">M20/M25/M40 family metallo-hydrolase</fullName>
    </submittedName>
</protein>
<feature type="transmembrane region" description="Helical" evidence="1">
    <location>
        <begin position="363"/>
        <end position="385"/>
    </location>
</feature>
<dbReference type="InterPro" id="IPR007484">
    <property type="entry name" value="Peptidase_M28"/>
</dbReference>
<keyword evidence="1" id="KW-0472">Membrane</keyword>
<evidence type="ECO:0000256" key="1">
    <source>
        <dbReference type="SAM" id="Phobius"/>
    </source>
</evidence>
<gene>
    <name evidence="3" type="ORF">ACFSOY_07640</name>
</gene>